<evidence type="ECO:0000313" key="3">
    <source>
        <dbReference type="Proteomes" id="UP001497392"/>
    </source>
</evidence>
<sequence>MPPRKRKADVQPKLEEIVDDDVKVLKSKAGHNDKAKVEPKKEAEAGSKEDEDDDQDMFAKRRSKMTGVSSPPKKKQATAPAEPGHGSSDSGIWVNRAPVLTLWVSVVAQQQGFSKEAGNTFGKAIAGILAHSKGRSIGIYEDKEKDEEAESKKAKEEEESGVKKVDVFGMKIKALEEEGDVRALDADGKPVKPGTVQSYLSRAFKTRLADAERALKDLAGSFADGNELAKHAYDLYSEFRPQIAQGQAGWGKPGLLDMQQIKDLHKKD</sequence>
<name>A0ABP1GDX8_9CHLO</name>
<accession>A0ABP1GDX8</accession>
<reference evidence="2 3" key="1">
    <citation type="submission" date="2024-06" db="EMBL/GenBank/DDBJ databases">
        <authorList>
            <person name="Kraege A."/>
            <person name="Thomma B."/>
        </authorList>
    </citation>
    <scope>NUCLEOTIDE SEQUENCE [LARGE SCALE GENOMIC DNA]</scope>
</reference>
<evidence type="ECO:0000313" key="2">
    <source>
        <dbReference type="EMBL" id="CAL5229485.1"/>
    </source>
</evidence>
<organism evidence="2 3">
    <name type="scientific">Coccomyxa viridis</name>
    <dbReference type="NCBI Taxonomy" id="1274662"/>
    <lineage>
        <taxon>Eukaryota</taxon>
        <taxon>Viridiplantae</taxon>
        <taxon>Chlorophyta</taxon>
        <taxon>core chlorophytes</taxon>
        <taxon>Trebouxiophyceae</taxon>
        <taxon>Trebouxiophyceae incertae sedis</taxon>
        <taxon>Coccomyxaceae</taxon>
        <taxon>Coccomyxa</taxon>
    </lineage>
</organism>
<keyword evidence="3" id="KW-1185">Reference proteome</keyword>
<feature type="region of interest" description="Disordered" evidence="1">
    <location>
        <begin position="1"/>
        <end position="92"/>
    </location>
</feature>
<gene>
    <name evidence="2" type="primary">g12818</name>
    <name evidence="2" type="ORF">VP750_LOCUS11391</name>
</gene>
<comment type="caution">
    <text evidence="2">The sequence shown here is derived from an EMBL/GenBank/DDBJ whole genome shotgun (WGS) entry which is preliminary data.</text>
</comment>
<protein>
    <submittedName>
        <fullName evidence="2">G12818 protein</fullName>
    </submittedName>
</protein>
<evidence type="ECO:0000256" key="1">
    <source>
        <dbReference type="SAM" id="MobiDB-lite"/>
    </source>
</evidence>
<dbReference type="EMBL" id="CAXHTA020000020">
    <property type="protein sequence ID" value="CAL5229485.1"/>
    <property type="molecule type" value="Genomic_DNA"/>
</dbReference>
<feature type="compositionally biased region" description="Basic and acidic residues" evidence="1">
    <location>
        <begin position="8"/>
        <end position="48"/>
    </location>
</feature>
<proteinExistence type="predicted"/>
<dbReference type="Proteomes" id="UP001497392">
    <property type="component" value="Unassembled WGS sequence"/>
</dbReference>